<protein>
    <submittedName>
        <fullName evidence="1">Uncharacterized protein</fullName>
    </submittedName>
</protein>
<reference evidence="1" key="1">
    <citation type="submission" date="2024-04" db="EMBL/GenBank/DDBJ databases">
        <title>Complete genome sequence of Sphingobacterium thalpophiium BAA-1094.</title>
        <authorList>
            <person name="Adaikpoh B.I."/>
        </authorList>
    </citation>
    <scope>NUCLEOTIDE SEQUENCE</scope>
    <source>
        <strain evidence="1">BAA-1094</strain>
    </source>
</reference>
<evidence type="ECO:0000313" key="2">
    <source>
        <dbReference type="Proteomes" id="UP001485301"/>
    </source>
</evidence>
<dbReference type="EMBL" id="CP151087">
    <property type="protein sequence ID" value="WZN57012.1"/>
    <property type="molecule type" value="Genomic_DNA"/>
</dbReference>
<evidence type="ECO:0000313" key="1">
    <source>
        <dbReference type="EMBL" id="WZN57012.1"/>
    </source>
</evidence>
<gene>
    <name evidence="1" type="ORF">AACH28_05600</name>
</gene>
<dbReference type="Proteomes" id="UP001485301">
    <property type="component" value="Chromosome"/>
</dbReference>
<name>A0ACD5C5S0_9SPHI</name>
<sequence length="128" mass="14495">MGSLTKYVSTDRPEFAVLIEDDDKVCYAYLLNEERIVGDIWLYNSVPTPRESEWHKKENLPFLNPAKFVKENLQPFDAISPVVVTWDFGKETVANIFLASRLIAKLTVGSFPGWSSLVTKDGPLAQKM</sequence>
<accession>A0ACD5C5S0</accession>
<keyword evidence="2" id="KW-1185">Reference proteome</keyword>
<organism evidence="1 2">
    <name type="scientific">Sphingobacterium thalpophilum</name>
    <dbReference type="NCBI Taxonomy" id="259"/>
    <lineage>
        <taxon>Bacteria</taxon>
        <taxon>Pseudomonadati</taxon>
        <taxon>Bacteroidota</taxon>
        <taxon>Sphingobacteriia</taxon>
        <taxon>Sphingobacteriales</taxon>
        <taxon>Sphingobacteriaceae</taxon>
        <taxon>Sphingobacterium</taxon>
    </lineage>
</organism>
<proteinExistence type="predicted"/>